<name>A0A1F4YDK3_9BACT</name>
<evidence type="ECO:0000256" key="1">
    <source>
        <dbReference type="ARBA" id="ARBA00022603"/>
    </source>
</evidence>
<dbReference type="PANTHER" id="PTHR11727:SF7">
    <property type="entry name" value="DIMETHYLADENOSINE TRANSFERASE-RELATED"/>
    <property type="match status" value="1"/>
</dbReference>
<protein>
    <recommendedName>
        <fullName evidence="6">Ribosomal RNA adenine methylase transferase N-terminal domain-containing protein</fullName>
    </recommendedName>
</protein>
<evidence type="ECO:0000256" key="4">
    <source>
        <dbReference type="ARBA" id="ARBA00022884"/>
    </source>
</evidence>
<evidence type="ECO:0000259" key="6">
    <source>
        <dbReference type="SMART" id="SM00650"/>
    </source>
</evidence>
<feature type="domain" description="Ribosomal RNA adenine methylase transferase N-terminal" evidence="6">
    <location>
        <begin position="28"/>
        <end position="179"/>
    </location>
</feature>
<dbReference type="Pfam" id="PF00398">
    <property type="entry name" value="RrnaAD"/>
    <property type="match status" value="1"/>
</dbReference>
<dbReference type="SUPFAM" id="SSF53335">
    <property type="entry name" value="S-adenosyl-L-methionine-dependent methyltransferases"/>
    <property type="match status" value="1"/>
</dbReference>
<comment type="similarity">
    <text evidence="5">Belongs to the class I-like SAM-binding methyltransferase superfamily. rRNA adenine N(6)-methyltransferase family.</text>
</comment>
<dbReference type="EMBL" id="MEXH01000022">
    <property type="protein sequence ID" value="OGC92067.1"/>
    <property type="molecule type" value="Genomic_DNA"/>
</dbReference>
<evidence type="ECO:0000313" key="7">
    <source>
        <dbReference type="EMBL" id="OGC92067.1"/>
    </source>
</evidence>
<dbReference type="InterPro" id="IPR020596">
    <property type="entry name" value="rRNA_Ade_Mease_Trfase_CS"/>
</dbReference>
<feature type="binding site" evidence="5">
    <location>
        <position position="48"/>
    </location>
    <ligand>
        <name>S-adenosyl-L-methionine</name>
        <dbReference type="ChEBI" id="CHEBI:59789"/>
    </ligand>
</feature>
<keyword evidence="1 5" id="KW-0489">Methyltransferase</keyword>
<gene>
    <name evidence="7" type="ORF">A2876_01725</name>
</gene>
<evidence type="ECO:0000256" key="5">
    <source>
        <dbReference type="PROSITE-ProRule" id="PRU01026"/>
    </source>
</evidence>
<dbReference type="InterPro" id="IPR023165">
    <property type="entry name" value="rRNA_Ade_diMease-like_C"/>
</dbReference>
<feature type="binding site" evidence="5">
    <location>
        <position position="96"/>
    </location>
    <ligand>
        <name>S-adenosyl-L-methionine</name>
        <dbReference type="ChEBI" id="CHEBI:59789"/>
    </ligand>
</feature>
<dbReference type="GO" id="GO:0003723">
    <property type="term" value="F:RNA binding"/>
    <property type="evidence" value="ECO:0007669"/>
    <property type="project" value="UniProtKB-UniRule"/>
</dbReference>
<sequence length="256" mass="30422">MYYRLQETLMYWLRRRLFSQNFFSNRELISKLIRDSFISSSDTVLDIGAGSGVITRELLKVTPHVIAIEKDSRFTNNPQDFLTFPLPAHPYKVFANIPFSITADIIRKLLQSSHPPSDCYLIIQAEAARKFIINTQANTMSAMLYYPWWKIQITYKFSRSDFQPAPKVNSVLLHIQPRPKPMVPMWQKYDYLDFITYNFIHNSKAKFISPSQWLSRLKVDNLHRTYSGSYTKLLKQQDRLQKIHRTRVDKNWRMFR</sequence>
<dbReference type="AlphaFoldDB" id="A0A1F4YDK3"/>
<feature type="binding site" evidence="5">
    <location>
        <position position="21"/>
    </location>
    <ligand>
        <name>S-adenosyl-L-methionine</name>
        <dbReference type="ChEBI" id="CHEBI:59789"/>
    </ligand>
</feature>
<dbReference type="InterPro" id="IPR020598">
    <property type="entry name" value="rRNA_Ade_methylase_Trfase_N"/>
</dbReference>
<keyword evidence="4 5" id="KW-0694">RNA-binding</keyword>
<dbReference type="CDD" id="cd02440">
    <property type="entry name" value="AdoMet_MTases"/>
    <property type="match status" value="1"/>
</dbReference>
<keyword evidence="3 5" id="KW-0949">S-adenosyl-L-methionine</keyword>
<accession>A0A1F4YDK3</accession>
<organism evidence="7 8">
    <name type="scientific">Candidatus Amesbacteria bacterium RIFCSPHIGHO2_01_FULL_48_32b</name>
    <dbReference type="NCBI Taxonomy" id="1797253"/>
    <lineage>
        <taxon>Bacteria</taxon>
        <taxon>Candidatus Amesiibacteriota</taxon>
    </lineage>
</organism>
<proteinExistence type="inferred from homology"/>
<comment type="caution">
    <text evidence="7">The sequence shown here is derived from an EMBL/GenBank/DDBJ whole genome shotgun (WGS) entry which is preliminary data.</text>
</comment>
<reference evidence="7 8" key="1">
    <citation type="journal article" date="2016" name="Nat. Commun.">
        <title>Thousands of microbial genomes shed light on interconnected biogeochemical processes in an aquifer system.</title>
        <authorList>
            <person name="Anantharaman K."/>
            <person name="Brown C.T."/>
            <person name="Hug L.A."/>
            <person name="Sharon I."/>
            <person name="Castelle C.J."/>
            <person name="Probst A.J."/>
            <person name="Thomas B.C."/>
            <person name="Singh A."/>
            <person name="Wilkins M.J."/>
            <person name="Karaoz U."/>
            <person name="Brodie E.L."/>
            <person name="Williams K.H."/>
            <person name="Hubbard S.S."/>
            <person name="Banfield J.F."/>
        </authorList>
    </citation>
    <scope>NUCLEOTIDE SEQUENCE [LARGE SCALE GENOMIC DNA]</scope>
</reference>
<dbReference type="GO" id="GO:0000179">
    <property type="term" value="F:rRNA (adenine-N6,N6-)-dimethyltransferase activity"/>
    <property type="evidence" value="ECO:0007669"/>
    <property type="project" value="UniProtKB-UniRule"/>
</dbReference>
<evidence type="ECO:0000256" key="3">
    <source>
        <dbReference type="ARBA" id="ARBA00022691"/>
    </source>
</evidence>
<evidence type="ECO:0000313" key="8">
    <source>
        <dbReference type="Proteomes" id="UP000178176"/>
    </source>
</evidence>
<feature type="binding site" evidence="5">
    <location>
        <position position="69"/>
    </location>
    <ligand>
        <name>S-adenosyl-L-methionine</name>
        <dbReference type="ChEBI" id="CHEBI:59789"/>
    </ligand>
</feature>
<dbReference type="SMART" id="SM00650">
    <property type="entry name" value="rADc"/>
    <property type="match status" value="1"/>
</dbReference>
<dbReference type="Gene3D" id="3.40.50.150">
    <property type="entry name" value="Vaccinia Virus protein VP39"/>
    <property type="match status" value="1"/>
</dbReference>
<dbReference type="Gene3D" id="1.10.8.100">
    <property type="entry name" value="Ribosomal RNA adenine dimethylase-like, domain 2"/>
    <property type="match status" value="1"/>
</dbReference>
<comment type="caution">
    <text evidence="5">Lacks conserved residue(s) required for the propagation of feature annotation.</text>
</comment>
<dbReference type="InterPro" id="IPR001737">
    <property type="entry name" value="KsgA/Erm"/>
</dbReference>
<dbReference type="Proteomes" id="UP000178176">
    <property type="component" value="Unassembled WGS sequence"/>
</dbReference>
<evidence type="ECO:0000256" key="2">
    <source>
        <dbReference type="ARBA" id="ARBA00022679"/>
    </source>
</evidence>
<dbReference type="PROSITE" id="PS01131">
    <property type="entry name" value="RRNA_A_DIMETH"/>
    <property type="match status" value="1"/>
</dbReference>
<feature type="binding site" evidence="5">
    <location>
        <position position="80"/>
    </location>
    <ligand>
        <name>S-adenosyl-L-methionine</name>
        <dbReference type="ChEBI" id="CHEBI:59789"/>
    </ligand>
</feature>
<dbReference type="PROSITE" id="PS51689">
    <property type="entry name" value="SAM_RNA_A_N6_MT"/>
    <property type="match status" value="1"/>
</dbReference>
<keyword evidence="2 5" id="KW-0808">Transferase</keyword>
<dbReference type="PANTHER" id="PTHR11727">
    <property type="entry name" value="DIMETHYLADENOSINE TRANSFERASE"/>
    <property type="match status" value="1"/>
</dbReference>
<dbReference type="InterPro" id="IPR029063">
    <property type="entry name" value="SAM-dependent_MTases_sf"/>
</dbReference>